<name>A0AA88AJH9_FICCA</name>
<gene>
    <name evidence="1" type="ORF">TIFTF001_010516</name>
</gene>
<dbReference type="EMBL" id="BTGU01000012">
    <property type="protein sequence ID" value="GMN41286.1"/>
    <property type="molecule type" value="Genomic_DNA"/>
</dbReference>
<evidence type="ECO:0000313" key="2">
    <source>
        <dbReference type="Proteomes" id="UP001187192"/>
    </source>
</evidence>
<accession>A0AA88AJH9</accession>
<proteinExistence type="predicted"/>
<sequence>MPSYFVWSPAKRKAPRIKGDINGMSANGISMFKSVKGIDGQVEKYGHILGVRPVLGARILDVHWVNATLSLARTLGEHGYRLQVLLSEGTSSGGRCCWRGGEGMYSVGCRVLGVRVVHAPCRSTIVS</sequence>
<keyword evidence="2" id="KW-1185">Reference proteome</keyword>
<protein>
    <submittedName>
        <fullName evidence="1">Uncharacterized protein</fullName>
    </submittedName>
</protein>
<comment type="caution">
    <text evidence="1">The sequence shown here is derived from an EMBL/GenBank/DDBJ whole genome shotgun (WGS) entry which is preliminary data.</text>
</comment>
<organism evidence="1 2">
    <name type="scientific">Ficus carica</name>
    <name type="common">Common fig</name>
    <dbReference type="NCBI Taxonomy" id="3494"/>
    <lineage>
        <taxon>Eukaryota</taxon>
        <taxon>Viridiplantae</taxon>
        <taxon>Streptophyta</taxon>
        <taxon>Embryophyta</taxon>
        <taxon>Tracheophyta</taxon>
        <taxon>Spermatophyta</taxon>
        <taxon>Magnoliopsida</taxon>
        <taxon>eudicotyledons</taxon>
        <taxon>Gunneridae</taxon>
        <taxon>Pentapetalae</taxon>
        <taxon>rosids</taxon>
        <taxon>fabids</taxon>
        <taxon>Rosales</taxon>
        <taxon>Moraceae</taxon>
        <taxon>Ficeae</taxon>
        <taxon>Ficus</taxon>
    </lineage>
</organism>
<dbReference type="Proteomes" id="UP001187192">
    <property type="component" value="Unassembled WGS sequence"/>
</dbReference>
<evidence type="ECO:0000313" key="1">
    <source>
        <dbReference type="EMBL" id="GMN41286.1"/>
    </source>
</evidence>
<dbReference type="AlphaFoldDB" id="A0AA88AJH9"/>
<reference evidence="1" key="1">
    <citation type="submission" date="2023-07" db="EMBL/GenBank/DDBJ databases">
        <title>draft genome sequence of fig (Ficus carica).</title>
        <authorList>
            <person name="Takahashi T."/>
            <person name="Nishimura K."/>
        </authorList>
    </citation>
    <scope>NUCLEOTIDE SEQUENCE</scope>
</reference>